<dbReference type="Proteomes" id="UP001221142">
    <property type="component" value="Unassembled WGS sequence"/>
</dbReference>
<sequence length="202" mass="21364">MSPKVRAGTRRASDVGVWLDETAFAMQNEEDEYMQFSLNLGDDTDSTPVSACATPPRLRLDVGALQRKRKNQSLAGQCATCLQHVASKDLVAGGLCPNCAAFSPVSTITHSSALFSVTSGDSDEDKTPVPSQTAAPSPTSAPGPSSLVQSHPSQRMTELQAHRHALAQLTSLNGALSSLTRLLFLFLVVGVLASRGDWTPEA</sequence>
<reference evidence="2" key="1">
    <citation type="submission" date="2023-03" db="EMBL/GenBank/DDBJ databases">
        <title>Massive genome expansion in bonnet fungi (Mycena s.s.) driven by repeated elements and novel gene families across ecological guilds.</title>
        <authorList>
            <consortium name="Lawrence Berkeley National Laboratory"/>
            <person name="Harder C.B."/>
            <person name="Miyauchi S."/>
            <person name="Viragh M."/>
            <person name="Kuo A."/>
            <person name="Thoen E."/>
            <person name="Andreopoulos B."/>
            <person name="Lu D."/>
            <person name="Skrede I."/>
            <person name="Drula E."/>
            <person name="Henrissat B."/>
            <person name="Morin E."/>
            <person name="Kohler A."/>
            <person name="Barry K."/>
            <person name="LaButti K."/>
            <person name="Morin E."/>
            <person name="Salamov A."/>
            <person name="Lipzen A."/>
            <person name="Mereny Z."/>
            <person name="Hegedus B."/>
            <person name="Baldrian P."/>
            <person name="Stursova M."/>
            <person name="Weitz H."/>
            <person name="Taylor A."/>
            <person name="Grigoriev I.V."/>
            <person name="Nagy L.G."/>
            <person name="Martin F."/>
            <person name="Kauserud H."/>
        </authorList>
    </citation>
    <scope>NUCLEOTIDE SEQUENCE</scope>
    <source>
        <strain evidence="2">9284</strain>
    </source>
</reference>
<organism evidence="2 3">
    <name type="scientific">Roridomyces roridus</name>
    <dbReference type="NCBI Taxonomy" id="1738132"/>
    <lineage>
        <taxon>Eukaryota</taxon>
        <taxon>Fungi</taxon>
        <taxon>Dikarya</taxon>
        <taxon>Basidiomycota</taxon>
        <taxon>Agaricomycotina</taxon>
        <taxon>Agaricomycetes</taxon>
        <taxon>Agaricomycetidae</taxon>
        <taxon>Agaricales</taxon>
        <taxon>Marasmiineae</taxon>
        <taxon>Mycenaceae</taxon>
        <taxon>Roridomyces</taxon>
    </lineage>
</organism>
<proteinExistence type="predicted"/>
<keyword evidence="3" id="KW-1185">Reference proteome</keyword>
<name>A0AAD7BCY7_9AGAR</name>
<accession>A0AAD7BCY7</accession>
<gene>
    <name evidence="2" type="ORF">FB45DRAFT_933721</name>
</gene>
<evidence type="ECO:0000313" key="3">
    <source>
        <dbReference type="Proteomes" id="UP001221142"/>
    </source>
</evidence>
<evidence type="ECO:0000313" key="2">
    <source>
        <dbReference type="EMBL" id="KAJ7617243.1"/>
    </source>
</evidence>
<feature type="compositionally biased region" description="Polar residues" evidence="1">
    <location>
        <begin position="147"/>
        <end position="157"/>
    </location>
</feature>
<dbReference type="AlphaFoldDB" id="A0AAD7BCY7"/>
<dbReference type="EMBL" id="JARKIF010000021">
    <property type="protein sequence ID" value="KAJ7617243.1"/>
    <property type="molecule type" value="Genomic_DNA"/>
</dbReference>
<evidence type="ECO:0000256" key="1">
    <source>
        <dbReference type="SAM" id="MobiDB-lite"/>
    </source>
</evidence>
<protein>
    <submittedName>
        <fullName evidence="2">Uncharacterized protein</fullName>
    </submittedName>
</protein>
<feature type="region of interest" description="Disordered" evidence="1">
    <location>
        <begin position="118"/>
        <end position="158"/>
    </location>
</feature>
<feature type="compositionally biased region" description="Low complexity" evidence="1">
    <location>
        <begin position="128"/>
        <end position="146"/>
    </location>
</feature>
<comment type="caution">
    <text evidence="2">The sequence shown here is derived from an EMBL/GenBank/DDBJ whole genome shotgun (WGS) entry which is preliminary data.</text>
</comment>